<dbReference type="AlphaFoldDB" id="A0A553GZS0"/>
<dbReference type="OrthoDB" id="9771237at2"/>
<proteinExistence type="predicted"/>
<dbReference type="Pfam" id="PF16220">
    <property type="entry name" value="DUF4880"/>
    <property type="match status" value="1"/>
</dbReference>
<keyword evidence="1" id="KW-0812">Transmembrane</keyword>
<accession>A0A553GZS0</accession>
<dbReference type="PANTHER" id="PTHR30273:SF2">
    <property type="entry name" value="PROTEIN FECR"/>
    <property type="match status" value="1"/>
</dbReference>
<keyword evidence="1" id="KW-0472">Membrane</keyword>
<organism evidence="4 5">
    <name type="scientific">Pseudomonas mangiferae</name>
    <dbReference type="NCBI Taxonomy" id="2593654"/>
    <lineage>
        <taxon>Bacteria</taxon>
        <taxon>Pseudomonadati</taxon>
        <taxon>Pseudomonadota</taxon>
        <taxon>Gammaproteobacteria</taxon>
        <taxon>Pseudomonadales</taxon>
        <taxon>Pseudomonadaceae</taxon>
        <taxon>Pseudomonas</taxon>
    </lineage>
</organism>
<dbReference type="RefSeq" id="WP_143488307.1">
    <property type="nucleotide sequence ID" value="NZ_VJOY01000006.1"/>
</dbReference>
<evidence type="ECO:0000313" key="4">
    <source>
        <dbReference type="EMBL" id="TRX75005.1"/>
    </source>
</evidence>
<keyword evidence="5" id="KW-1185">Reference proteome</keyword>
<dbReference type="InterPro" id="IPR012373">
    <property type="entry name" value="Ferrdict_sens_TM"/>
</dbReference>
<feature type="transmembrane region" description="Helical" evidence="1">
    <location>
        <begin position="93"/>
        <end position="116"/>
    </location>
</feature>
<protein>
    <submittedName>
        <fullName evidence="4">FecR family protein</fullName>
    </submittedName>
</protein>
<sequence length="330" mass="36568">MPTPANADHEALAEDAAHWCMRIHAEDCTPQEREGFQRWLAADPEHAREFVAMLEIWEASEWLAPQLAEAARPVAAAPTPPTRRTRRAWSRRSIAAAFALLVLPASAYLGWSMGWLPDDYRRYRTDSVLHDVALPDGSYTSLNLNTHLTFANFKDRRRVSLDRGEAYFEVSHDASHPFVVEAGTGSITVTGTRFNVWTYGDDVVVTVTEGSVKVNSDRRQEQSSGLTAGMQARYGSGDVQPQIGSANATQALAWRSGKLILDDLTLAQALPLINRYRQRPLQLADGTLGTLRVGGIYNSRNVDALVDALPKVLPVRLIHREDGTTLLARR</sequence>
<dbReference type="GO" id="GO:0016989">
    <property type="term" value="F:sigma factor antagonist activity"/>
    <property type="evidence" value="ECO:0007669"/>
    <property type="project" value="TreeGrafter"/>
</dbReference>
<keyword evidence="1" id="KW-1133">Transmembrane helix</keyword>
<evidence type="ECO:0000259" key="2">
    <source>
        <dbReference type="Pfam" id="PF04773"/>
    </source>
</evidence>
<evidence type="ECO:0000259" key="3">
    <source>
        <dbReference type="Pfam" id="PF16220"/>
    </source>
</evidence>
<dbReference type="InterPro" id="IPR032623">
    <property type="entry name" value="FecR_N"/>
</dbReference>
<dbReference type="Proteomes" id="UP000315235">
    <property type="component" value="Unassembled WGS sequence"/>
</dbReference>
<dbReference type="Pfam" id="PF04773">
    <property type="entry name" value="FecR"/>
    <property type="match status" value="1"/>
</dbReference>
<dbReference type="PANTHER" id="PTHR30273">
    <property type="entry name" value="PERIPLASMIC SIGNAL SENSOR AND SIGMA FACTOR ACTIVATOR FECR-RELATED"/>
    <property type="match status" value="1"/>
</dbReference>
<dbReference type="Gene3D" id="2.60.120.1440">
    <property type="match status" value="1"/>
</dbReference>
<reference evidence="4 5" key="1">
    <citation type="submission" date="2019-07" db="EMBL/GenBank/DDBJ databases">
        <title>Pseudomonas mangiferae sp. nov., isolated from bark of mango tree in Thailand.</title>
        <authorList>
            <person name="Srisuk N."/>
            <person name="Anurat P."/>
        </authorList>
    </citation>
    <scope>NUCLEOTIDE SEQUENCE [LARGE SCALE GENOMIC DNA]</scope>
    <source>
        <strain evidence="4 5">DMKU_BBB3-04</strain>
    </source>
</reference>
<comment type="caution">
    <text evidence="4">The sequence shown here is derived from an EMBL/GenBank/DDBJ whole genome shotgun (WGS) entry which is preliminary data.</text>
</comment>
<evidence type="ECO:0000256" key="1">
    <source>
        <dbReference type="SAM" id="Phobius"/>
    </source>
</evidence>
<dbReference type="PIRSF" id="PIRSF018266">
    <property type="entry name" value="FecR"/>
    <property type="match status" value="1"/>
</dbReference>
<feature type="domain" description="FecR N-terminal" evidence="3">
    <location>
        <begin position="15"/>
        <end position="53"/>
    </location>
</feature>
<dbReference type="EMBL" id="VJOY01000006">
    <property type="protein sequence ID" value="TRX75005.1"/>
    <property type="molecule type" value="Genomic_DNA"/>
</dbReference>
<name>A0A553GZS0_9PSED</name>
<gene>
    <name evidence="4" type="ORF">FM069_10810</name>
</gene>
<feature type="domain" description="FecR protein" evidence="2">
    <location>
        <begin position="124"/>
        <end position="213"/>
    </location>
</feature>
<evidence type="ECO:0000313" key="5">
    <source>
        <dbReference type="Proteomes" id="UP000315235"/>
    </source>
</evidence>
<dbReference type="InterPro" id="IPR006860">
    <property type="entry name" value="FecR"/>
</dbReference>